<protein>
    <submittedName>
        <fullName evidence="1">Uncharacterized protein</fullName>
    </submittedName>
</protein>
<evidence type="ECO:0000313" key="2">
    <source>
        <dbReference type="Proteomes" id="UP001305414"/>
    </source>
</evidence>
<evidence type="ECO:0000313" key="1">
    <source>
        <dbReference type="EMBL" id="KAK5636492.1"/>
    </source>
</evidence>
<dbReference type="Proteomes" id="UP001305414">
    <property type="component" value="Unassembled WGS sequence"/>
</dbReference>
<reference evidence="1 2" key="1">
    <citation type="submission" date="2023-10" db="EMBL/GenBank/DDBJ databases">
        <title>Draft genome sequence of Xylaria bambusicola isolate GMP-LS, the root and basal stem rot pathogen of sugarcane in Indonesia.</title>
        <authorList>
            <person name="Selvaraj P."/>
            <person name="Muralishankar V."/>
            <person name="Muruganantham S."/>
            <person name="Sp S."/>
            <person name="Haryani S."/>
            <person name="Lau K.J.X."/>
            <person name="Naqvi N.I."/>
        </authorList>
    </citation>
    <scope>NUCLEOTIDE SEQUENCE [LARGE SCALE GENOMIC DNA]</scope>
    <source>
        <strain evidence="1">GMP-LS</strain>
    </source>
</reference>
<sequence length="90" mass="9777">MATWSSSSSPICMLSSRWRAILAPSRSSAHLAVPGLAGDIGESARWSCHWPRPDSPSYRLGCRGIGCRKAGLEVWVRAGAQRVIREAHGF</sequence>
<gene>
    <name evidence="1" type="ORF">RRF57_012204</name>
</gene>
<dbReference type="EMBL" id="JAWHQM010000071">
    <property type="protein sequence ID" value="KAK5636492.1"/>
    <property type="molecule type" value="Genomic_DNA"/>
</dbReference>
<keyword evidence="2" id="KW-1185">Reference proteome</keyword>
<comment type="caution">
    <text evidence="1">The sequence shown here is derived from an EMBL/GenBank/DDBJ whole genome shotgun (WGS) entry which is preliminary data.</text>
</comment>
<accession>A0AAN7UUU5</accession>
<name>A0AAN7UUU5_9PEZI</name>
<proteinExistence type="predicted"/>
<organism evidence="1 2">
    <name type="scientific">Xylaria bambusicola</name>
    <dbReference type="NCBI Taxonomy" id="326684"/>
    <lineage>
        <taxon>Eukaryota</taxon>
        <taxon>Fungi</taxon>
        <taxon>Dikarya</taxon>
        <taxon>Ascomycota</taxon>
        <taxon>Pezizomycotina</taxon>
        <taxon>Sordariomycetes</taxon>
        <taxon>Xylariomycetidae</taxon>
        <taxon>Xylariales</taxon>
        <taxon>Xylariaceae</taxon>
        <taxon>Xylaria</taxon>
    </lineage>
</organism>
<dbReference type="AlphaFoldDB" id="A0AAN7UUU5"/>